<dbReference type="Proteomes" id="UP001207468">
    <property type="component" value="Unassembled WGS sequence"/>
</dbReference>
<proteinExistence type="predicted"/>
<protein>
    <submittedName>
        <fullName evidence="1">Laccase</fullName>
    </submittedName>
</protein>
<organism evidence="1 2">
    <name type="scientific">Russula earlei</name>
    <dbReference type="NCBI Taxonomy" id="71964"/>
    <lineage>
        <taxon>Eukaryota</taxon>
        <taxon>Fungi</taxon>
        <taxon>Dikarya</taxon>
        <taxon>Basidiomycota</taxon>
        <taxon>Agaricomycotina</taxon>
        <taxon>Agaricomycetes</taxon>
        <taxon>Russulales</taxon>
        <taxon>Russulaceae</taxon>
        <taxon>Russula</taxon>
    </lineage>
</organism>
<keyword evidence="2" id="KW-1185">Reference proteome</keyword>
<accession>A0ACC0UBI0</accession>
<sequence length="491" mass="53687">MLELRPILLLLVALSGGVFSSIGPRASLPIVNKEIAPDGYRRISTLAGGTFPAPIIRVDKGDQLELNVINQLTSTSLDLVTSIHWHGLFQKHTNYADGPAFVTQCPIVPKDTFQYRFAVPGQAGTFWYHSHFRNQYCDGLRGALIISDPQDPHRHLYDVDDDSTVITLADWYHYLSTNAPAVPAFTSSLINGKGRYPGGPSDVPLAIVNVEKGKRYRFRLVSISCDPSFTFSIDGHQMTVIEVEGTNVKPLLIDSLEIFVGQRYSVVVTANQPVSNYCAPHKNPTVDPTVNIPVSQMPLVETNLHPGKPVPGGADININLNVVLDFSILAFRVNGASFVPPSIPVLLQILSGTHKASDLLPKGSIYGLELNKSVELTIPGGAIGGPHPVHLHGHNFHVVRSAGDSTYNFDDPVIRDVVSIGNTGDDVTIRFMTDNPGPWFFHCHIDWHLNAGFAVVFAEDVPDVPSQDITTPAWEKLCPRYEKFNKAQIGG</sequence>
<comment type="caution">
    <text evidence="1">The sequence shown here is derived from an EMBL/GenBank/DDBJ whole genome shotgun (WGS) entry which is preliminary data.</text>
</comment>
<evidence type="ECO:0000313" key="2">
    <source>
        <dbReference type="Proteomes" id="UP001207468"/>
    </source>
</evidence>
<evidence type="ECO:0000313" key="1">
    <source>
        <dbReference type="EMBL" id="KAI9508591.1"/>
    </source>
</evidence>
<gene>
    <name evidence="1" type="ORF">F5148DRAFT_1148934</name>
</gene>
<dbReference type="EMBL" id="JAGFNK010000086">
    <property type="protein sequence ID" value="KAI9508591.1"/>
    <property type="molecule type" value="Genomic_DNA"/>
</dbReference>
<reference evidence="1" key="1">
    <citation type="submission" date="2021-03" db="EMBL/GenBank/DDBJ databases">
        <title>Evolutionary priming and transition to the ectomycorrhizal habit in an iconic lineage of mushroom-forming fungi: is preadaptation a requirement?</title>
        <authorList>
            <consortium name="DOE Joint Genome Institute"/>
            <person name="Looney B.P."/>
            <person name="Miyauchi S."/>
            <person name="Morin E."/>
            <person name="Drula E."/>
            <person name="Courty P.E."/>
            <person name="Chicoki N."/>
            <person name="Fauchery L."/>
            <person name="Kohler A."/>
            <person name="Kuo A."/>
            <person name="LaButti K."/>
            <person name="Pangilinan J."/>
            <person name="Lipzen A."/>
            <person name="Riley R."/>
            <person name="Andreopoulos W."/>
            <person name="He G."/>
            <person name="Johnson J."/>
            <person name="Barry K.W."/>
            <person name="Grigoriev I.V."/>
            <person name="Nagy L."/>
            <person name="Hibbett D."/>
            <person name="Henrissat B."/>
            <person name="Matheny P.B."/>
            <person name="Labbe J."/>
            <person name="Martin A.F."/>
        </authorList>
    </citation>
    <scope>NUCLEOTIDE SEQUENCE</scope>
    <source>
        <strain evidence="1">BPL698</strain>
    </source>
</reference>
<name>A0ACC0UBI0_9AGAM</name>